<protein>
    <submittedName>
        <fullName evidence="1">Uncharacterized protein</fullName>
    </submittedName>
</protein>
<evidence type="ECO:0000313" key="2">
    <source>
        <dbReference type="Proteomes" id="UP001642464"/>
    </source>
</evidence>
<keyword evidence="2" id="KW-1185">Reference proteome</keyword>
<dbReference type="EMBL" id="CAXAMM010012225">
    <property type="protein sequence ID" value="CAK9028363.1"/>
    <property type="molecule type" value="Genomic_DNA"/>
</dbReference>
<dbReference type="Proteomes" id="UP001642464">
    <property type="component" value="Unassembled WGS sequence"/>
</dbReference>
<organism evidence="1 2">
    <name type="scientific">Durusdinium trenchii</name>
    <dbReference type="NCBI Taxonomy" id="1381693"/>
    <lineage>
        <taxon>Eukaryota</taxon>
        <taxon>Sar</taxon>
        <taxon>Alveolata</taxon>
        <taxon>Dinophyceae</taxon>
        <taxon>Suessiales</taxon>
        <taxon>Symbiodiniaceae</taxon>
        <taxon>Durusdinium</taxon>
    </lineage>
</organism>
<gene>
    <name evidence="1" type="ORF">SCF082_LOCUS18329</name>
</gene>
<accession>A0ABP0KNB8</accession>
<sequence length="151" mass="16435">MAGSFKVDIAALQQLLPLSSGSEGENARERMFKELVVRSNCLIQLGQTAAAKGRSRAWNGTLSLESLRPLLLKCLGSAILQGENHFLELVNHAFTISRESLEPVSAGEQECVDLNQWHVLVFALVMQAALASAAQWKCQKGWVLDPEAFAG</sequence>
<reference evidence="1 2" key="1">
    <citation type="submission" date="2024-02" db="EMBL/GenBank/DDBJ databases">
        <authorList>
            <person name="Chen Y."/>
            <person name="Shah S."/>
            <person name="Dougan E. K."/>
            <person name="Thang M."/>
            <person name="Chan C."/>
        </authorList>
    </citation>
    <scope>NUCLEOTIDE SEQUENCE [LARGE SCALE GENOMIC DNA]</scope>
</reference>
<comment type="caution">
    <text evidence="1">The sequence shown here is derived from an EMBL/GenBank/DDBJ whole genome shotgun (WGS) entry which is preliminary data.</text>
</comment>
<proteinExistence type="predicted"/>
<evidence type="ECO:0000313" key="1">
    <source>
        <dbReference type="EMBL" id="CAK9028363.1"/>
    </source>
</evidence>
<name>A0ABP0KNB8_9DINO</name>